<evidence type="ECO:0000256" key="3">
    <source>
        <dbReference type="ARBA" id="ARBA00023002"/>
    </source>
</evidence>
<dbReference type="NCBIfam" id="NF005875">
    <property type="entry name" value="PRK07819.1"/>
    <property type="match status" value="1"/>
</dbReference>
<dbReference type="InterPro" id="IPR008927">
    <property type="entry name" value="6-PGluconate_DH-like_C_sf"/>
</dbReference>
<feature type="domain" description="3-hydroxyacyl-CoA dehydrogenase C-terminal" evidence="4">
    <location>
        <begin position="494"/>
        <end position="590"/>
    </location>
</feature>
<keyword evidence="3 6" id="KW-0560">Oxidoreductase</keyword>
<comment type="similarity">
    <text evidence="2">Belongs to the 3-hydroxyacyl-CoA dehydrogenase family.</text>
</comment>
<sequence length="593" mass="62430">MDTPLNTVAVVGLGTMGTGIADVLARAGREVIGIDISEQAARRAVASLEASTARAVARERITEEERRDVLARFRTFTDLQAAADADLVIEVVPESYELKQQVFAALDAIVAPTAILATGTNALSVTRLAAESAHPERVLGLHFFNPAPAMKLVEVVSSVLTAPPAVDAVTQLALALGKEPVAVGDRPGFVADGLLFGYLNQAAAMYESKYASREDIDAAMKLGCGLPMGPLELLDLIGIDTARTVLEAMYTDSRDRLHAPAPIFGQLAEAGLTGRKAGRGFYTYEAPGSTTVVPDAQTPATAAGPGVGRGIRSVGVAGSGTMASGIAEVFAKAGYDVVLAARGLEKAETAKSRIAKSLSRSVDKGRMTAEAREETLARITPAGALEAFAEVDLAVEAVAEDLGIKQQLFASLDKICKPGAVLATTTSSLPVVACARATSRPQDVIGMHFFNPAPAMKLVEVVRTVLTSDEVHATVREVTAKIRKHPVDCGDRAGFIVNALLFPYLNNAIKMVQEHYASLDDIDAAMRLGGGYPMGPFELLDVVGLDVSLAIEKVLHAEFRDPGLAPAPLLEHLVAAGCLGRKTGRGFREYARR</sequence>
<evidence type="ECO:0000259" key="5">
    <source>
        <dbReference type="Pfam" id="PF02737"/>
    </source>
</evidence>
<dbReference type="Pfam" id="PF02737">
    <property type="entry name" value="3HCDH_N"/>
    <property type="match status" value="2"/>
</dbReference>
<dbReference type="GO" id="GO:0003857">
    <property type="term" value="F:(3S)-3-hydroxyacyl-CoA dehydrogenase (NAD+) activity"/>
    <property type="evidence" value="ECO:0007669"/>
    <property type="project" value="UniProtKB-EC"/>
</dbReference>
<dbReference type="Proteomes" id="UP001589887">
    <property type="component" value="Unassembled WGS sequence"/>
</dbReference>
<dbReference type="InterPro" id="IPR006108">
    <property type="entry name" value="3HC_DH_C"/>
</dbReference>
<dbReference type="PANTHER" id="PTHR48075">
    <property type="entry name" value="3-HYDROXYACYL-COA DEHYDROGENASE FAMILY PROTEIN"/>
    <property type="match status" value="1"/>
</dbReference>
<dbReference type="Pfam" id="PF00725">
    <property type="entry name" value="3HCDH"/>
    <property type="match status" value="2"/>
</dbReference>
<dbReference type="InterPro" id="IPR013328">
    <property type="entry name" value="6PGD_dom2"/>
</dbReference>
<gene>
    <name evidence="6" type="ORF">ACFH04_16360</name>
</gene>
<dbReference type="InterPro" id="IPR006176">
    <property type="entry name" value="3-OHacyl-CoA_DH_NAD-bd"/>
</dbReference>
<dbReference type="RefSeq" id="WP_394320020.1">
    <property type="nucleotide sequence ID" value="NZ_JBHMQV010000009.1"/>
</dbReference>
<dbReference type="EC" id="1.1.1.35" evidence="6"/>
<name>A0ABV6THK6_9ACTN</name>
<dbReference type="PANTHER" id="PTHR48075:SF9">
    <property type="entry name" value="3-HYDROXYBUTYRYL-COA DEHYDROGENASE"/>
    <property type="match status" value="1"/>
</dbReference>
<evidence type="ECO:0000313" key="6">
    <source>
        <dbReference type="EMBL" id="MFC0845272.1"/>
    </source>
</evidence>
<feature type="domain" description="3-hydroxyacyl-CoA dehydrogenase C-terminal" evidence="4">
    <location>
        <begin position="188"/>
        <end position="284"/>
    </location>
</feature>
<reference evidence="6 7" key="1">
    <citation type="submission" date="2024-09" db="EMBL/GenBank/DDBJ databases">
        <authorList>
            <person name="Sun Q."/>
            <person name="Mori K."/>
        </authorList>
    </citation>
    <scope>NUCLEOTIDE SEQUENCE [LARGE SCALE GENOMIC DNA]</scope>
    <source>
        <strain evidence="6 7">JCM 4557</strain>
    </source>
</reference>
<comment type="caution">
    <text evidence="6">The sequence shown here is derived from an EMBL/GenBank/DDBJ whole genome shotgun (WGS) entry which is preliminary data.</text>
</comment>
<dbReference type="Gene3D" id="3.40.50.720">
    <property type="entry name" value="NAD(P)-binding Rossmann-like Domain"/>
    <property type="match status" value="2"/>
</dbReference>
<accession>A0ABV6THK6</accession>
<protein>
    <submittedName>
        <fullName evidence="6">3-hydroxyacyl-CoA dehydrogenase family protein</fullName>
        <ecNumber evidence="6">1.1.1.35</ecNumber>
    </submittedName>
</protein>
<dbReference type="Gene3D" id="1.10.1040.10">
    <property type="entry name" value="N-(1-d-carboxylethyl)-l-norvaline Dehydrogenase, domain 2"/>
    <property type="match status" value="2"/>
</dbReference>
<evidence type="ECO:0000259" key="4">
    <source>
        <dbReference type="Pfam" id="PF00725"/>
    </source>
</evidence>
<dbReference type="SUPFAM" id="SSF51735">
    <property type="entry name" value="NAD(P)-binding Rossmann-fold domains"/>
    <property type="match status" value="2"/>
</dbReference>
<dbReference type="EMBL" id="JBHMQV010000009">
    <property type="protein sequence ID" value="MFC0845272.1"/>
    <property type="molecule type" value="Genomic_DNA"/>
</dbReference>
<dbReference type="SUPFAM" id="SSF48179">
    <property type="entry name" value="6-phosphogluconate dehydrogenase C-terminal domain-like"/>
    <property type="match status" value="2"/>
</dbReference>
<evidence type="ECO:0000256" key="1">
    <source>
        <dbReference type="ARBA" id="ARBA00005086"/>
    </source>
</evidence>
<feature type="domain" description="3-hydroxyacyl-CoA dehydrogenase NAD binding" evidence="5">
    <location>
        <begin position="314"/>
        <end position="491"/>
    </location>
</feature>
<comment type="pathway">
    <text evidence="1">Lipid metabolism; butanoate metabolism.</text>
</comment>
<evidence type="ECO:0000313" key="7">
    <source>
        <dbReference type="Proteomes" id="UP001589887"/>
    </source>
</evidence>
<organism evidence="6 7">
    <name type="scientific">Streptomyces noboritoensis</name>
    <dbReference type="NCBI Taxonomy" id="67337"/>
    <lineage>
        <taxon>Bacteria</taxon>
        <taxon>Bacillati</taxon>
        <taxon>Actinomycetota</taxon>
        <taxon>Actinomycetes</taxon>
        <taxon>Kitasatosporales</taxon>
        <taxon>Streptomycetaceae</taxon>
        <taxon>Streptomyces</taxon>
    </lineage>
</organism>
<dbReference type="InterPro" id="IPR036291">
    <property type="entry name" value="NAD(P)-bd_dom_sf"/>
</dbReference>
<feature type="domain" description="3-hydroxyacyl-CoA dehydrogenase NAD binding" evidence="5">
    <location>
        <begin position="7"/>
        <end position="185"/>
    </location>
</feature>
<evidence type="ECO:0000256" key="2">
    <source>
        <dbReference type="ARBA" id="ARBA00009463"/>
    </source>
</evidence>
<keyword evidence="7" id="KW-1185">Reference proteome</keyword>
<proteinExistence type="inferred from homology"/>